<dbReference type="PANTHER" id="PTHR33678:SF1">
    <property type="entry name" value="BLL1576 PROTEIN"/>
    <property type="match status" value="1"/>
</dbReference>
<feature type="coiled-coil region" evidence="1">
    <location>
        <begin position="14"/>
        <end position="41"/>
    </location>
</feature>
<name>A0A923PQE3_9BACT</name>
<protein>
    <submittedName>
        <fullName evidence="5">IS66 family transposase</fullName>
    </submittedName>
</protein>
<evidence type="ECO:0000256" key="1">
    <source>
        <dbReference type="SAM" id="Coils"/>
    </source>
</evidence>
<evidence type="ECO:0000313" key="6">
    <source>
        <dbReference type="Proteomes" id="UP000650081"/>
    </source>
</evidence>
<dbReference type="Pfam" id="PF13007">
    <property type="entry name" value="LZ_Tnp_IS66"/>
    <property type="match status" value="1"/>
</dbReference>
<dbReference type="EMBL" id="JACSIT010000105">
    <property type="protein sequence ID" value="MBC6994837.1"/>
    <property type="molecule type" value="Genomic_DNA"/>
</dbReference>
<dbReference type="InterPro" id="IPR004291">
    <property type="entry name" value="Transposase_IS66_central"/>
</dbReference>
<dbReference type="RefSeq" id="WP_187466908.1">
    <property type="nucleotide sequence ID" value="NZ_JACSIT010000105.1"/>
</dbReference>
<gene>
    <name evidence="5" type="ORF">H9S92_11720</name>
</gene>
<feature type="domain" description="Transposase IS66 C-terminal" evidence="4">
    <location>
        <begin position="463"/>
        <end position="499"/>
    </location>
</feature>
<sequence>MEVTVSKADYDAMVAEKDGQINALRHRLEQLERLIFAAKSERFVPASAPEQLALFDTGADAGAVEVEKQSITYERKKNKVHPGRTPFPDHLPVRQVIIEPDEDTSGMVRIGEEVSRKIDYVAAVLEIVETIRPKYARPVADQSDDKPAIVIADLPDQVLPKSMADAGLLVFIMVAKYIDHLPFYRQIEMIKRDFGWAIHKSTMDGWFGDSCSLLEPLYYALQKNVLDTDYLQGDESRILVLEYGKEKPKKTSSEKLIAPSKRHLGYMWVFRNPVSGNVFFVYRSGRGANVLHETLGDFTGLLQSDGYSAYESYIKKHDVELVSCLAHIRRKFFDAQKNNLKLAELALKAIWYLYRIEAICRKYGLSHERRLKMRQRYSAPAFNALLEWVIFQQKNNLSKGAIGTALSYAKNHLPRLRHYLEDGRIEIDNNQIENKIRPLALGRKNYLFAGSNKGAQRAAMMYSFFGSCKANDINPSEWLRDVLLRIGSHPVNQLVELLPAQWESERRAAAKG</sequence>
<organism evidence="5 6">
    <name type="scientific">Neolewinella lacunae</name>
    <dbReference type="NCBI Taxonomy" id="1517758"/>
    <lineage>
        <taxon>Bacteria</taxon>
        <taxon>Pseudomonadati</taxon>
        <taxon>Bacteroidota</taxon>
        <taxon>Saprospiria</taxon>
        <taxon>Saprospirales</taxon>
        <taxon>Lewinellaceae</taxon>
        <taxon>Neolewinella</taxon>
    </lineage>
</organism>
<evidence type="ECO:0000259" key="3">
    <source>
        <dbReference type="Pfam" id="PF13007"/>
    </source>
</evidence>
<comment type="caution">
    <text evidence="5">The sequence shown here is derived from an EMBL/GenBank/DDBJ whole genome shotgun (WGS) entry which is preliminary data.</text>
</comment>
<dbReference type="InterPro" id="IPR052344">
    <property type="entry name" value="Transposase-related"/>
</dbReference>
<dbReference type="PANTHER" id="PTHR33678">
    <property type="entry name" value="BLL1576 PROTEIN"/>
    <property type="match status" value="1"/>
</dbReference>
<feature type="domain" description="Transposase TnpC homeodomain" evidence="3">
    <location>
        <begin position="24"/>
        <end position="96"/>
    </location>
</feature>
<keyword evidence="1" id="KW-0175">Coiled coil</keyword>
<dbReference type="Pfam" id="PF03050">
    <property type="entry name" value="DDE_Tnp_IS66"/>
    <property type="match status" value="1"/>
</dbReference>
<reference evidence="5" key="1">
    <citation type="submission" date="2020-08" db="EMBL/GenBank/DDBJ databases">
        <title>Lewinella bacteria from marine environments.</title>
        <authorList>
            <person name="Zhong Y."/>
        </authorList>
    </citation>
    <scope>NUCLEOTIDE SEQUENCE</scope>
    <source>
        <strain evidence="5">KCTC 42187</strain>
    </source>
</reference>
<accession>A0A923PQE3</accession>
<dbReference type="InterPro" id="IPR024463">
    <property type="entry name" value="Transposase_TnpC_homeodom"/>
</dbReference>
<evidence type="ECO:0000259" key="4">
    <source>
        <dbReference type="Pfam" id="PF13817"/>
    </source>
</evidence>
<evidence type="ECO:0000259" key="2">
    <source>
        <dbReference type="Pfam" id="PF03050"/>
    </source>
</evidence>
<dbReference type="Pfam" id="PF13817">
    <property type="entry name" value="DDE_Tnp_IS66_C"/>
    <property type="match status" value="1"/>
</dbReference>
<dbReference type="InterPro" id="IPR039552">
    <property type="entry name" value="IS66_C"/>
</dbReference>
<dbReference type="Proteomes" id="UP000650081">
    <property type="component" value="Unassembled WGS sequence"/>
</dbReference>
<keyword evidence="6" id="KW-1185">Reference proteome</keyword>
<dbReference type="NCBIfam" id="NF033517">
    <property type="entry name" value="transpos_IS66"/>
    <property type="match status" value="1"/>
</dbReference>
<proteinExistence type="predicted"/>
<dbReference type="AlphaFoldDB" id="A0A923PQE3"/>
<feature type="domain" description="Transposase IS66 central" evidence="2">
    <location>
        <begin position="161"/>
        <end position="456"/>
    </location>
</feature>
<evidence type="ECO:0000313" key="5">
    <source>
        <dbReference type="EMBL" id="MBC6994837.1"/>
    </source>
</evidence>